<keyword evidence="3 16" id="KW-0812">Transmembrane</keyword>
<evidence type="ECO:0000256" key="16">
    <source>
        <dbReference type="SAM" id="Phobius"/>
    </source>
</evidence>
<dbReference type="InterPro" id="IPR020435">
    <property type="entry name" value="TNFR_5"/>
</dbReference>
<evidence type="ECO:0000256" key="17">
    <source>
        <dbReference type="SAM" id="SignalP"/>
    </source>
</evidence>
<feature type="chain" id="PRO_5034033427" description="Tumor necrosis factor receptor superfamily member 5" evidence="17">
    <location>
        <begin position="21"/>
        <end position="280"/>
    </location>
</feature>
<evidence type="ECO:0000256" key="12">
    <source>
        <dbReference type="ARBA" id="ARBA00031089"/>
    </source>
</evidence>
<evidence type="ECO:0000256" key="8">
    <source>
        <dbReference type="ARBA" id="ARBA00023136"/>
    </source>
</evidence>
<dbReference type="RefSeq" id="XP_007936630.1">
    <property type="nucleotide sequence ID" value="XM_007938439.1"/>
</dbReference>
<evidence type="ECO:0000313" key="20">
    <source>
        <dbReference type="RefSeq" id="XP_007936630.1"/>
    </source>
</evidence>
<keyword evidence="8 16" id="KW-0472">Membrane</keyword>
<evidence type="ECO:0000259" key="18">
    <source>
        <dbReference type="PROSITE" id="PS50050"/>
    </source>
</evidence>
<feature type="disulfide bond" evidence="15">
    <location>
        <begin position="38"/>
        <end position="51"/>
    </location>
</feature>
<feature type="domain" description="TNFR-Cys" evidence="18">
    <location>
        <begin position="25"/>
        <end position="59"/>
    </location>
</feature>
<keyword evidence="9 15" id="KW-1015">Disulfide bond</keyword>
<keyword evidence="4 17" id="KW-0732">Signal</keyword>
<dbReference type="Pfam" id="PF00020">
    <property type="entry name" value="TNFR_c6"/>
    <property type="match status" value="1"/>
</dbReference>
<dbReference type="GO" id="GO:0045935">
    <property type="term" value="P:positive regulation of nucleobase-containing compound metabolic process"/>
    <property type="evidence" value="ECO:0007669"/>
    <property type="project" value="UniProtKB-ARBA"/>
</dbReference>
<name>A0A8B6ZLQ7_ORYAF</name>
<dbReference type="InterPro" id="IPR052135">
    <property type="entry name" value="TNFRSF5"/>
</dbReference>
<evidence type="ECO:0000256" key="2">
    <source>
        <dbReference type="ARBA" id="ARBA00015766"/>
    </source>
</evidence>
<feature type="repeat" description="TNFR-Cys" evidence="15">
    <location>
        <begin position="104"/>
        <end position="143"/>
    </location>
</feature>
<reference evidence="20" key="1">
    <citation type="submission" date="2025-08" db="UniProtKB">
        <authorList>
            <consortium name="RefSeq"/>
        </authorList>
    </citation>
    <scope>IDENTIFICATION</scope>
</reference>
<dbReference type="InterPro" id="IPR034021">
    <property type="entry name" value="TNFRSF5_N"/>
</dbReference>
<dbReference type="PRINTS" id="PR01922">
    <property type="entry name" value="TNFACTORR5"/>
</dbReference>
<keyword evidence="7 16" id="KW-1133">Transmembrane helix</keyword>
<evidence type="ECO:0000256" key="5">
    <source>
        <dbReference type="ARBA" id="ARBA00022737"/>
    </source>
</evidence>
<comment type="caution">
    <text evidence="15">Lacks conserved residue(s) required for the propagation of feature annotation.</text>
</comment>
<dbReference type="SMART" id="SM00208">
    <property type="entry name" value="TNFR"/>
    <property type="match status" value="4"/>
</dbReference>
<dbReference type="CTD" id="958"/>
<dbReference type="GO" id="GO:0051240">
    <property type="term" value="P:positive regulation of multicellular organismal process"/>
    <property type="evidence" value="ECO:0007669"/>
    <property type="project" value="UniProtKB-ARBA"/>
</dbReference>
<feature type="repeat" description="TNFR-Cys" evidence="15">
    <location>
        <begin position="25"/>
        <end position="59"/>
    </location>
</feature>
<dbReference type="GO" id="GO:0006874">
    <property type="term" value="P:intracellular calcium ion homeostasis"/>
    <property type="evidence" value="ECO:0007669"/>
    <property type="project" value="UniProtKB-ARBA"/>
</dbReference>
<accession>A0A8B6ZLQ7</accession>
<dbReference type="PROSITE" id="PS00652">
    <property type="entry name" value="TNFR_NGFR_1"/>
    <property type="match status" value="1"/>
</dbReference>
<evidence type="ECO:0000256" key="13">
    <source>
        <dbReference type="ARBA" id="ARBA00032719"/>
    </source>
</evidence>
<dbReference type="GO" id="GO:0035631">
    <property type="term" value="C:CD40 receptor complex"/>
    <property type="evidence" value="ECO:0007669"/>
    <property type="project" value="TreeGrafter"/>
</dbReference>
<evidence type="ECO:0000256" key="9">
    <source>
        <dbReference type="ARBA" id="ARBA00023157"/>
    </source>
</evidence>
<feature type="signal peptide" evidence="17">
    <location>
        <begin position="1"/>
        <end position="20"/>
    </location>
</feature>
<keyword evidence="5" id="KW-0677">Repeat</keyword>
<keyword evidence="11" id="KW-0325">Glycoprotein</keyword>
<dbReference type="OrthoDB" id="9932129at2759"/>
<dbReference type="GO" id="GO:0010557">
    <property type="term" value="P:positive regulation of macromolecule biosynthetic process"/>
    <property type="evidence" value="ECO:0007669"/>
    <property type="project" value="UniProtKB-ARBA"/>
</dbReference>
<evidence type="ECO:0000256" key="14">
    <source>
        <dbReference type="ARBA" id="ARBA00045871"/>
    </source>
</evidence>
<dbReference type="GO" id="GO:0006952">
    <property type="term" value="P:defense response"/>
    <property type="evidence" value="ECO:0007669"/>
    <property type="project" value="UniProtKB-ARBA"/>
</dbReference>
<organism evidence="19 20">
    <name type="scientific">Orycteropus afer afer</name>
    <dbReference type="NCBI Taxonomy" id="1230840"/>
    <lineage>
        <taxon>Eukaryota</taxon>
        <taxon>Metazoa</taxon>
        <taxon>Chordata</taxon>
        <taxon>Craniata</taxon>
        <taxon>Vertebrata</taxon>
        <taxon>Euteleostomi</taxon>
        <taxon>Mammalia</taxon>
        <taxon>Eutheria</taxon>
        <taxon>Afrotheria</taxon>
        <taxon>Tubulidentata</taxon>
        <taxon>Orycteropodidae</taxon>
        <taxon>Orycteropus</taxon>
    </lineage>
</organism>
<dbReference type="AlphaFoldDB" id="A0A8B6ZLQ7"/>
<dbReference type="GO" id="GO:0009897">
    <property type="term" value="C:external side of plasma membrane"/>
    <property type="evidence" value="ECO:0007669"/>
    <property type="project" value="InterPro"/>
</dbReference>
<proteinExistence type="predicted"/>
<dbReference type="GO" id="GO:0023035">
    <property type="term" value="P:CD40 signaling pathway"/>
    <property type="evidence" value="ECO:0007669"/>
    <property type="project" value="UniProtKB-ARBA"/>
</dbReference>
<dbReference type="GO" id="GO:0002768">
    <property type="term" value="P:immune response-regulating cell surface receptor signaling pathway"/>
    <property type="evidence" value="ECO:0007669"/>
    <property type="project" value="TreeGrafter"/>
</dbReference>
<evidence type="ECO:0000256" key="10">
    <source>
        <dbReference type="ARBA" id="ARBA00023170"/>
    </source>
</evidence>
<comment type="subcellular location">
    <subcellularLocation>
        <location evidence="1">Membrane</location>
        <topology evidence="1">Single-pass type I membrane protein</topology>
    </subcellularLocation>
</comment>
<dbReference type="Proteomes" id="UP000694850">
    <property type="component" value="Unplaced"/>
</dbReference>
<keyword evidence="19" id="KW-1185">Reference proteome</keyword>
<gene>
    <name evidence="20" type="primary">CD40</name>
</gene>
<dbReference type="CDD" id="cd13407">
    <property type="entry name" value="TNFRSF5"/>
    <property type="match status" value="1"/>
</dbReference>
<evidence type="ECO:0000313" key="19">
    <source>
        <dbReference type="Proteomes" id="UP000694850"/>
    </source>
</evidence>
<evidence type="ECO:0000256" key="7">
    <source>
        <dbReference type="ARBA" id="ARBA00022989"/>
    </source>
</evidence>
<feature type="disulfide bond" evidence="15">
    <location>
        <begin position="125"/>
        <end position="143"/>
    </location>
</feature>
<dbReference type="GO" id="GO:0038023">
    <property type="term" value="F:signaling receptor activity"/>
    <property type="evidence" value="ECO:0007669"/>
    <property type="project" value="InterPro"/>
</dbReference>
<dbReference type="GO" id="GO:0051094">
    <property type="term" value="P:positive regulation of developmental process"/>
    <property type="evidence" value="ECO:0007669"/>
    <property type="project" value="UniProtKB-ARBA"/>
</dbReference>
<keyword evidence="10 20" id="KW-0675">Receptor</keyword>
<dbReference type="InterPro" id="IPR001368">
    <property type="entry name" value="TNFR/NGFR_Cys_rich_reg"/>
</dbReference>
<dbReference type="Gene3D" id="2.10.50.10">
    <property type="entry name" value="Tumor Necrosis Factor Receptor, subunit A, domain 2"/>
    <property type="match status" value="3"/>
</dbReference>
<evidence type="ECO:0000256" key="15">
    <source>
        <dbReference type="PROSITE-ProRule" id="PRU00206"/>
    </source>
</evidence>
<protein>
    <recommendedName>
        <fullName evidence="2">Tumor necrosis factor receptor superfamily member 5</fullName>
    </recommendedName>
    <alternativeName>
        <fullName evidence="12">B-cell surface antigen CD40</fullName>
    </alternativeName>
    <alternativeName>
        <fullName evidence="13">CD40L receptor</fullName>
    </alternativeName>
</protein>
<comment type="function">
    <text evidence="14">Receptor for TNFSF5/CD40LG. Transduces TRAF6- and MAP3K8-mediated signals that activate ERK in macrophages and B cells, leading to induction of immunoglobulin secretion.</text>
</comment>
<evidence type="ECO:0000256" key="11">
    <source>
        <dbReference type="ARBA" id="ARBA00023180"/>
    </source>
</evidence>
<dbReference type="PROSITE" id="PS50050">
    <property type="entry name" value="TNFR_NGFR_2"/>
    <property type="match status" value="2"/>
</dbReference>
<dbReference type="FunFam" id="2.10.50.10:FF:000041">
    <property type="entry name" value="Tumor necrosis factor receptor superfamily member 5"/>
    <property type="match status" value="1"/>
</dbReference>
<evidence type="ECO:0000256" key="3">
    <source>
        <dbReference type="ARBA" id="ARBA00022692"/>
    </source>
</evidence>
<feature type="transmembrane region" description="Helical" evidence="16">
    <location>
        <begin position="194"/>
        <end position="215"/>
    </location>
</feature>
<feature type="disulfide bond" evidence="15">
    <location>
        <begin position="41"/>
        <end position="59"/>
    </location>
</feature>
<dbReference type="PANTHER" id="PTHR46875">
    <property type="entry name" value="TUMOR NECROSIS FACTOR RECEPTOR SUPERFAMILY MEMBER 5"/>
    <property type="match status" value="1"/>
</dbReference>
<dbReference type="GeneID" id="103194983"/>
<keyword evidence="6" id="KW-0391">Immunity</keyword>
<dbReference type="PANTHER" id="PTHR46875:SF1">
    <property type="entry name" value="TUMOR NECROSIS FACTOR RECEPTOR SUPERFAMILY MEMBER 5"/>
    <property type="match status" value="1"/>
</dbReference>
<dbReference type="GO" id="GO:0010468">
    <property type="term" value="P:regulation of gene expression"/>
    <property type="evidence" value="ECO:0007669"/>
    <property type="project" value="UniProtKB-ARBA"/>
</dbReference>
<evidence type="ECO:0000256" key="1">
    <source>
        <dbReference type="ARBA" id="ARBA00004479"/>
    </source>
</evidence>
<feature type="domain" description="TNFR-Cys" evidence="18">
    <location>
        <begin position="104"/>
        <end position="143"/>
    </location>
</feature>
<evidence type="ECO:0000256" key="6">
    <source>
        <dbReference type="ARBA" id="ARBA00022859"/>
    </source>
</evidence>
<dbReference type="SUPFAM" id="SSF57586">
    <property type="entry name" value="TNF receptor-like"/>
    <property type="match status" value="2"/>
</dbReference>
<evidence type="ECO:0000256" key="4">
    <source>
        <dbReference type="ARBA" id="ARBA00022729"/>
    </source>
</evidence>
<sequence length="280" mass="30607">MIRLPLQCLVWGSVLTAVHTEPPTPCKQDQYYINDQCCDLCPPGMKLVNDCSKDVSTQCHPCGPDEFLGTLNRERHCHQHKYCEPNLGLQVQKNGTLKTDTTCICKKGQHCTSDACESCVPHSSCPPGFGVTEIATGVSDTVCKPCPVGFFSNVSSALEKCHPWTSCKTKDLAELKAGTSMTDAVCGPWSRMRALVVIPISLGILFAVLFVSAFISKVVKKPENKVPPGKGVRKDPEESFFLEDLPSFNPVAPVQETLHGCQPVTQEDGKESRISVQERL</sequence>
<dbReference type="GO" id="GO:0042113">
    <property type="term" value="P:B cell activation"/>
    <property type="evidence" value="ECO:0007669"/>
    <property type="project" value="InterPro"/>
</dbReference>